<evidence type="ECO:0000256" key="6">
    <source>
        <dbReference type="ARBA" id="ARBA00023136"/>
    </source>
</evidence>
<gene>
    <name evidence="12" type="primary">nuoM</name>
    <name evidence="12" type="ORF">H9W84_03640</name>
</gene>
<dbReference type="RefSeq" id="WP_239741727.1">
    <property type="nucleotide sequence ID" value="NZ_JACSYB010000001.1"/>
</dbReference>
<keyword evidence="13" id="KW-1185">Reference proteome</keyword>
<feature type="transmembrane region" description="Helical" evidence="10">
    <location>
        <begin position="31"/>
        <end position="51"/>
    </location>
</feature>
<feature type="transmembrane region" description="Helical" evidence="10">
    <location>
        <begin position="350"/>
        <end position="371"/>
    </location>
</feature>
<dbReference type="Proteomes" id="UP001139238">
    <property type="component" value="Unassembled WGS sequence"/>
</dbReference>
<feature type="transmembrane region" description="Helical" evidence="10">
    <location>
        <begin position="267"/>
        <end position="287"/>
    </location>
</feature>
<evidence type="ECO:0000256" key="1">
    <source>
        <dbReference type="ARBA" id="ARBA00004127"/>
    </source>
</evidence>
<comment type="subcellular location">
    <subcellularLocation>
        <location evidence="1">Endomembrane system</location>
        <topology evidence="1">Multi-pass membrane protein</topology>
    </subcellularLocation>
    <subcellularLocation>
        <location evidence="9">Membrane</location>
        <topology evidence="9">Multi-pass membrane protein</topology>
    </subcellularLocation>
</comment>
<protein>
    <recommendedName>
        <fullName evidence="3">NADH-quinone oxidoreductase subunit M</fullName>
    </recommendedName>
    <alternativeName>
        <fullName evidence="7">NADH dehydrogenase I subunit M</fullName>
    </alternativeName>
    <alternativeName>
        <fullName evidence="8">NDH-1 subunit M</fullName>
    </alternativeName>
</protein>
<comment type="similarity">
    <text evidence="2">Belongs to the complex I subunit 4 family.</text>
</comment>
<evidence type="ECO:0000256" key="10">
    <source>
        <dbReference type="SAM" id="Phobius"/>
    </source>
</evidence>
<feature type="transmembrane region" description="Helical" evidence="10">
    <location>
        <begin position="88"/>
        <end position="112"/>
    </location>
</feature>
<evidence type="ECO:0000313" key="13">
    <source>
        <dbReference type="Proteomes" id="UP001139238"/>
    </source>
</evidence>
<keyword evidence="4 9" id="KW-0812">Transmembrane</keyword>
<dbReference type="PANTHER" id="PTHR43507">
    <property type="entry name" value="NADH-UBIQUINONE OXIDOREDUCTASE CHAIN 4"/>
    <property type="match status" value="1"/>
</dbReference>
<evidence type="ECO:0000256" key="3">
    <source>
        <dbReference type="ARBA" id="ARBA00019906"/>
    </source>
</evidence>
<feature type="transmembrane region" description="Helical" evidence="10">
    <location>
        <begin position="391"/>
        <end position="408"/>
    </location>
</feature>
<dbReference type="NCBIfam" id="NF004498">
    <property type="entry name" value="PRK05846.1-1"/>
    <property type="match status" value="1"/>
</dbReference>
<evidence type="ECO:0000256" key="8">
    <source>
        <dbReference type="ARBA" id="ARBA00032798"/>
    </source>
</evidence>
<evidence type="ECO:0000313" key="12">
    <source>
        <dbReference type="EMBL" id="MCG8147218.1"/>
    </source>
</evidence>
<evidence type="ECO:0000256" key="4">
    <source>
        <dbReference type="ARBA" id="ARBA00022692"/>
    </source>
</evidence>
<dbReference type="PANTHER" id="PTHR43507:SF1">
    <property type="entry name" value="NADH-UBIQUINONE OXIDOREDUCTASE CHAIN 4"/>
    <property type="match status" value="1"/>
</dbReference>
<feature type="transmembrane region" description="Helical" evidence="10">
    <location>
        <begin position="322"/>
        <end position="344"/>
    </location>
</feature>
<dbReference type="AlphaFoldDB" id="A0A9X1UQL7"/>
<proteinExistence type="inferred from homology"/>
<comment type="caution">
    <text evidence="12">The sequence shown here is derived from an EMBL/GenBank/DDBJ whole genome shotgun (WGS) entry which is preliminary data.</text>
</comment>
<keyword evidence="6 10" id="KW-0472">Membrane</keyword>
<name>A0A9X1UQL7_9GAMM</name>
<dbReference type="PRINTS" id="PR01437">
    <property type="entry name" value="NUOXDRDTASE4"/>
</dbReference>
<dbReference type="Pfam" id="PF00361">
    <property type="entry name" value="Proton_antipo_M"/>
    <property type="match status" value="1"/>
</dbReference>
<feature type="transmembrane region" description="Helical" evidence="10">
    <location>
        <begin position="474"/>
        <end position="494"/>
    </location>
</feature>
<accession>A0A9X1UQL7</accession>
<evidence type="ECO:0000256" key="5">
    <source>
        <dbReference type="ARBA" id="ARBA00022989"/>
    </source>
</evidence>
<dbReference type="GO" id="GO:0042773">
    <property type="term" value="P:ATP synthesis coupled electron transport"/>
    <property type="evidence" value="ECO:0007669"/>
    <property type="project" value="InterPro"/>
</dbReference>
<feature type="transmembrane region" description="Helical" evidence="10">
    <location>
        <begin position="293"/>
        <end position="315"/>
    </location>
</feature>
<feature type="transmembrane region" description="Helical" evidence="10">
    <location>
        <begin position="149"/>
        <end position="171"/>
    </location>
</feature>
<dbReference type="GO" id="GO:0048039">
    <property type="term" value="F:ubiquinone binding"/>
    <property type="evidence" value="ECO:0007669"/>
    <property type="project" value="TreeGrafter"/>
</dbReference>
<dbReference type="GO" id="GO:0003954">
    <property type="term" value="F:NADH dehydrogenase activity"/>
    <property type="evidence" value="ECO:0007669"/>
    <property type="project" value="TreeGrafter"/>
</dbReference>
<dbReference type="GO" id="GO:0016020">
    <property type="term" value="C:membrane"/>
    <property type="evidence" value="ECO:0007669"/>
    <property type="project" value="UniProtKB-SubCell"/>
</dbReference>
<feature type="domain" description="NADH:quinone oxidoreductase/Mrp antiporter transmembrane" evidence="11">
    <location>
        <begin position="143"/>
        <end position="436"/>
    </location>
</feature>
<dbReference type="InterPro" id="IPR001750">
    <property type="entry name" value="ND/Mrp_TM"/>
</dbReference>
<dbReference type="InterPro" id="IPR003918">
    <property type="entry name" value="NADH_UbQ_OxRdtase"/>
</dbReference>
<feature type="transmembrane region" description="Helical" evidence="10">
    <location>
        <begin position="428"/>
        <end position="453"/>
    </location>
</feature>
<evidence type="ECO:0000256" key="2">
    <source>
        <dbReference type="ARBA" id="ARBA00009025"/>
    </source>
</evidence>
<evidence type="ECO:0000256" key="9">
    <source>
        <dbReference type="RuleBase" id="RU000320"/>
    </source>
</evidence>
<feature type="transmembrane region" description="Helical" evidence="10">
    <location>
        <begin position="6"/>
        <end position="24"/>
    </location>
</feature>
<reference evidence="12" key="1">
    <citation type="submission" date="2021-08" db="EMBL/GenBank/DDBJ databases">
        <title>Complete genome sequence of Moraxella sp strain PS-22.</title>
        <authorList>
            <person name="Das S.K."/>
        </authorList>
    </citation>
    <scope>NUCLEOTIDE SEQUENCE</scope>
    <source>
        <strain evidence="12">PS-22</strain>
    </source>
</reference>
<dbReference type="InterPro" id="IPR010227">
    <property type="entry name" value="NADH_Q_OxRdtase_chainM/4"/>
</dbReference>
<organism evidence="12 13">
    <name type="scientific">Moraxella tetraodonis</name>
    <dbReference type="NCBI Taxonomy" id="2767221"/>
    <lineage>
        <taxon>Bacteria</taxon>
        <taxon>Pseudomonadati</taxon>
        <taxon>Pseudomonadota</taxon>
        <taxon>Gammaproteobacteria</taxon>
        <taxon>Moraxellales</taxon>
        <taxon>Moraxellaceae</taxon>
        <taxon>Moraxella</taxon>
    </lineage>
</organism>
<sequence>MQNNLLLPALIFIPIIAGFLCWLVEKVDERLPRWIAFLGMLLTFLITVAIWQNGNFIGSAQTIAEVTAKPTWLAEFQLPWMPSLGVSFHLAIDGLSLLMVSLTAFLGMMAVACSWGEITRRVGFFHLNLLWSLGGVIGVFLAIDMFLFFFFWEMMLVPIYFLIAIWGHNAIGGKTKEYAATKFFIYTQASGLIMLIGILILVMIHASTTGQITFNYMDLLGTDLGKWQYPIMLMFFIGFAVKLPIFPLHGWLPDAHAQAPTAGSVDLAGILIKTAAYGLLRFVLPLFPEASAQFAPIAITLGGIGIFYGAWLAFMQQDIKRLLAYTSISHMGFVVLALYAGTLISFQGLMIQMLAHGLSSAALFIMSGQLYERLHTRDLSQMGGMWGQMRYYPPLLMFFAAALLGIPGTGNFIGEFLILLGSFASHPVAVVFATFSLVVAGLYALIMIYKALFGTPTATIEKMSPMRDINAREAAILLVLGFGLLWLGLYPQLFLDTSDHSMHWISQAYHVQQVAPTAQEPFAHMEVK</sequence>
<dbReference type="EMBL" id="JACSYB010000001">
    <property type="protein sequence ID" value="MCG8147218.1"/>
    <property type="molecule type" value="Genomic_DNA"/>
</dbReference>
<feature type="transmembrane region" description="Helical" evidence="10">
    <location>
        <begin position="124"/>
        <end position="143"/>
    </location>
</feature>
<evidence type="ECO:0000256" key="7">
    <source>
        <dbReference type="ARBA" id="ARBA00031584"/>
    </source>
</evidence>
<dbReference type="NCBIfam" id="TIGR01972">
    <property type="entry name" value="NDH_I_M"/>
    <property type="match status" value="1"/>
</dbReference>
<dbReference type="GO" id="GO:0015990">
    <property type="term" value="P:electron transport coupled proton transport"/>
    <property type="evidence" value="ECO:0007669"/>
    <property type="project" value="TreeGrafter"/>
</dbReference>
<feature type="transmembrane region" description="Helical" evidence="10">
    <location>
        <begin position="227"/>
        <end position="246"/>
    </location>
</feature>
<dbReference type="GO" id="GO:0008137">
    <property type="term" value="F:NADH dehydrogenase (ubiquinone) activity"/>
    <property type="evidence" value="ECO:0007669"/>
    <property type="project" value="InterPro"/>
</dbReference>
<keyword evidence="5 10" id="KW-1133">Transmembrane helix</keyword>
<evidence type="ECO:0000259" key="11">
    <source>
        <dbReference type="Pfam" id="PF00361"/>
    </source>
</evidence>
<feature type="transmembrane region" description="Helical" evidence="10">
    <location>
        <begin position="183"/>
        <end position="207"/>
    </location>
</feature>
<keyword evidence="12" id="KW-0560">Oxidoreductase</keyword>
<dbReference type="GO" id="GO:0012505">
    <property type="term" value="C:endomembrane system"/>
    <property type="evidence" value="ECO:0007669"/>
    <property type="project" value="UniProtKB-SubCell"/>
</dbReference>